<dbReference type="RefSeq" id="WP_194262603.1">
    <property type="nucleotide sequence ID" value="NZ_JABCQH010000007.1"/>
</dbReference>
<dbReference type="InterPro" id="IPR029044">
    <property type="entry name" value="Nucleotide-diphossugar_trans"/>
</dbReference>
<dbReference type="PANTHER" id="PTHR22916">
    <property type="entry name" value="GLYCOSYLTRANSFERASE"/>
    <property type="match status" value="1"/>
</dbReference>
<evidence type="ECO:0000259" key="1">
    <source>
        <dbReference type="Pfam" id="PF00535"/>
    </source>
</evidence>
<protein>
    <submittedName>
        <fullName evidence="2">Glycosyltransferase family 2 protein</fullName>
    </submittedName>
</protein>
<keyword evidence="3" id="KW-1185">Reference proteome</keyword>
<dbReference type="InterPro" id="IPR001173">
    <property type="entry name" value="Glyco_trans_2-like"/>
</dbReference>
<dbReference type="Proteomes" id="UP000662701">
    <property type="component" value="Unassembled WGS sequence"/>
</dbReference>
<reference evidence="2" key="1">
    <citation type="submission" date="2020-04" db="EMBL/GenBank/DDBJ databases">
        <authorList>
            <person name="Sombolestani A."/>
        </authorList>
    </citation>
    <scope>NUCLEOTIDE SEQUENCE</scope>
    <source>
        <strain evidence="2">LMG 1745</strain>
    </source>
</reference>
<name>A0ABR9YW61_9PROT</name>
<sequence length="337" mass="39567">MGKIDCVVSVIIPAYNAEDFIEQAVHSVLKQTMSNFEIIIVNDASRDKTREKSLKLCELDERIIYFENAKNLGVSESRNFGIRKSKAKYIAILDSDDLWREDRLSIMIEHMEKNNLDMLADQLVVLTENSRENAFSPEWMKYNKYINIFRYMSMDWPGLQKTMPLCYMKPVFRKEFILKENIFYDKELSIGEDSLFYSCMVVAGAKFMVIPDALYFYTVRDGSLSKINLPALQLMKIPKKIMEFCISRNIVIDRKIQFAINAKYQSYLLKHSIDLMKNSFYKKSILNLMKIQIGTYVRWAVYFIKLSCRKFFISSGFKFGTRKEITPPFISTLRRMS</sequence>
<evidence type="ECO:0000313" key="2">
    <source>
        <dbReference type="EMBL" id="MBF0888781.1"/>
    </source>
</evidence>
<reference evidence="2" key="2">
    <citation type="submission" date="2020-11" db="EMBL/GenBank/DDBJ databases">
        <title>Description of novel Gluconobacter species.</title>
        <authorList>
            <person name="Cleenwerck I."/>
            <person name="Cnockaert M."/>
            <person name="Borremans W."/>
            <person name="Wieme A.D."/>
            <person name="De Vuyst L."/>
            <person name="Vandamme P."/>
        </authorList>
    </citation>
    <scope>NUCLEOTIDE SEQUENCE</scope>
    <source>
        <strain evidence="2">LMG 1745</strain>
    </source>
</reference>
<feature type="domain" description="Glycosyltransferase 2-like" evidence="1">
    <location>
        <begin position="9"/>
        <end position="146"/>
    </location>
</feature>
<gene>
    <name evidence="2" type="ORF">HKD19_09500</name>
</gene>
<comment type="caution">
    <text evidence="2">The sequence shown here is derived from an EMBL/GenBank/DDBJ whole genome shotgun (WGS) entry which is preliminary data.</text>
</comment>
<dbReference type="Pfam" id="PF00535">
    <property type="entry name" value="Glycos_transf_2"/>
    <property type="match status" value="1"/>
</dbReference>
<dbReference type="CDD" id="cd00761">
    <property type="entry name" value="Glyco_tranf_GTA_type"/>
    <property type="match status" value="1"/>
</dbReference>
<dbReference type="Gene3D" id="3.90.550.10">
    <property type="entry name" value="Spore Coat Polysaccharide Biosynthesis Protein SpsA, Chain A"/>
    <property type="match status" value="1"/>
</dbReference>
<dbReference type="PANTHER" id="PTHR22916:SF3">
    <property type="entry name" value="UDP-GLCNAC:BETAGAL BETA-1,3-N-ACETYLGLUCOSAMINYLTRANSFERASE-LIKE PROTEIN 1"/>
    <property type="match status" value="1"/>
</dbReference>
<evidence type="ECO:0000313" key="3">
    <source>
        <dbReference type="Proteomes" id="UP000662701"/>
    </source>
</evidence>
<dbReference type="SUPFAM" id="SSF53448">
    <property type="entry name" value="Nucleotide-diphospho-sugar transferases"/>
    <property type="match status" value="1"/>
</dbReference>
<organism evidence="2 3">
    <name type="scientific">Gluconobacter cadivus</name>
    <dbReference type="NCBI Taxonomy" id="2728101"/>
    <lineage>
        <taxon>Bacteria</taxon>
        <taxon>Pseudomonadati</taxon>
        <taxon>Pseudomonadota</taxon>
        <taxon>Alphaproteobacteria</taxon>
        <taxon>Acetobacterales</taxon>
        <taxon>Acetobacteraceae</taxon>
        <taxon>Gluconobacter</taxon>
    </lineage>
</organism>
<dbReference type="EMBL" id="JABCQH010000007">
    <property type="protein sequence ID" value="MBF0888781.1"/>
    <property type="molecule type" value="Genomic_DNA"/>
</dbReference>
<proteinExistence type="predicted"/>
<accession>A0ABR9YW61</accession>